<dbReference type="GO" id="GO:0043130">
    <property type="term" value="F:ubiquitin binding"/>
    <property type="evidence" value="ECO:0007669"/>
    <property type="project" value="UniProtKB-UniRule"/>
</dbReference>
<dbReference type="InterPro" id="IPR015940">
    <property type="entry name" value="UBA"/>
</dbReference>
<dbReference type="SMART" id="SM00727">
    <property type="entry name" value="STI1"/>
    <property type="match status" value="1"/>
</dbReference>
<dbReference type="Proteomes" id="UP001174909">
    <property type="component" value="Unassembled WGS sequence"/>
</dbReference>
<dbReference type="InterPro" id="IPR029071">
    <property type="entry name" value="Ubiquitin-like_domsf"/>
</dbReference>
<dbReference type="InterPro" id="IPR036353">
    <property type="entry name" value="XPC-bd_sf"/>
</dbReference>
<evidence type="ECO:0000256" key="2">
    <source>
        <dbReference type="ARBA" id="ARBA00022763"/>
    </source>
</evidence>
<evidence type="ECO:0000259" key="8">
    <source>
        <dbReference type="PROSITE" id="PS50053"/>
    </source>
</evidence>
<dbReference type="GO" id="GO:0006289">
    <property type="term" value="P:nucleotide-excision repair"/>
    <property type="evidence" value="ECO:0007669"/>
    <property type="project" value="UniProtKB-UniRule"/>
</dbReference>
<dbReference type="PROSITE" id="PS50030">
    <property type="entry name" value="UBA"/>
    <property type="match status" value="2"/>
</dbReference>
<sequence>NVSRVYTFSSHRNRFEIEEGDKRSTEECSRASEGPKMIITVKTLQQKTFKIEIDDAENVTALKQKIEQEQGAAFPAANLKLIYAGKILNDVNILSEYNIQESNFVVVMVSKSKAAKTTTEATSSQPQQQTATSGATSATAQESSASREGEAESSQQAQPVTSTAATSVPSSDPQQQSATGPSTTPTADSTAGTVATDGGGGEGGEEGSSEWTASASTLVRGSEYEAALESLMGMGYERAEVVRALRASFNNPDRAAEYLLTGIPENLVEDPAPPEPQQQPQQQPQQPQQPPVQVPAEQPAQQQQPGAVVQPPAVNPPPSGGGEPQAVAQGTGVPRQLEFLQTQPQFQNLRQVLQRNPEMLQPLLQTIGQSNPQLLQLISQNQQEFIRMINEPVPAGQGGQQGAVGGQQLGAQGQGTPYTTIQVTAEEKEAIERLKALGFEEHLVVQAYFACDKNEQLAANFLFDSDK</sequence>
<dbReference type="Gene3D" id="3.10.20.90">
    <property type="entry name" value="Phosphatidylinositol 3-kinase Catalytic Subunit, Chain A, domain 1"/>
    <property type="match status" value="1"/>
</dbReference>
<dbReference type="FunFam" id="3.10.20.90:FF:000254">
    <property type="entry name" value="UV excision repair protein Rad23"/>
    <property type="match status" value="1"/>
</dbReference>
<evidence type="ECO:0000256" key="6">
    <source>
        <dbReference type="SAM" id="MobiDB-lite"/>
    </source>
</evidence>
<dbReference type="FunFam" id="1.10.8.10:FF:000002">
    <property type="entry name" value="UV excision repair protein RAD23 homolog"/>
    <property type="match status" value="1"/>
</dbReference>
<dbReference type="Pfam" id="PF00627">
    <property type="entry name" value="UBA"/>
    <property type="match status" value="2"/>
</dbReference>
<evidence type="ECO:0000256" key="3">
    <source>
        <dbReference type="ARBA" id="ARBA00023204"/>
    </source>
</evidence>
<evidence type="ECO:0000259" key="7">
    <source>
        <dbReference type="PROSITE" id="PS50030"/>
    </source>
</evidence>
<dbReference type="GO" id="GO:0005654">
    <property type="term" value="C:nucleoplasm"/>
    <property type="evidence" value="ECO:0007669"/>
    <property type="project" value="TreeGrafter"/>
</dbReference>
<dbReference type="GO" id="GO:0031593">
    <property type="term" value="F:polyubiquitin modification-dependent protein binding"/>
    <property type="evidence" value="ECO:0007669"/>
    <property type="project" value="UniProtKB-UniRule"/>
</dbReference>
<reference evidence="9" key="1">
    <citation type="submission" date="2023-03" db="EMBL/GenBank/DDBJ databases">
        <authorList>
            <person name="Steffen K."/>
            <person name="Cardenas P."/>
        </authorList>
    </citation>
    <scope>NUCLEOTIDE SEQUENCE</scope>
</reference>
<feature type="non-terminal residue" evidence="9">
    <location>
        <position position="1"/>
    </location>
</feature>
<organism evidence="9 10">
    <name type="scientific">Geodia barretti</name>
    <name type="common">Barrett's horny sponge</name>
    <dbReference type="NCBI Taxonomy" id="519541"/>
    <lineage>
        <taxon>Eukaryota</taxon>
        <taxon>Metazoa</taxon>
        <taxon>Porifera</taxon>
        <taxon>Demospongiae</taxon>
        <taxon>Heteroscleromorpha</taxon>
        <taxon>Tetractinellida</taxon>
        <taxon>Astrophorina</taxon>
        <taxon>Geodiidae</taxon>
        <taxon>Geodia</taxon>
    </lineage>
</organism>
<dbReference type="FunFam" id="1.10.8.10:FF:000003">
    <property type="entry name" value="UV excision repair protein RAD23 homolog"/>
    <property type="match status" value="1"/>
</dbReference>
<dbReference type="FunFam" id="1.10.10.540:FF:000001">
    <property type="entry name" value="UV excision repair protein RAD23 B"/>
    <property type="match status" value="1"/>
</dbReference>
<evidence type="ECO:0000256" key="1">
    <source>
        <dbReference type="ARBA" id="ARBA00022737"/>
    </source>
</evidence>
<feature type="compositionally biased region" description="Low complexity" evidence="6">
    <location>
        <begin position="117"/>
        <end position="144"/>
    </location>
</feature>
<dbReference type="CDD" id="cd14281">
    <property type="entry name" value="UBA2_Rad23_like"/>
    <property type="match status" value="1"/>
</dbReference>
<feature type="domain" description="UBA" evidence="7">
    <location>
        <begin position="222"/>
        <end position="262"/>
    </location>
</feature>
<feature type="region of interest" description="Disordered" evidence="6">
    <location>
        <begin position="266"/>
        <end position="329"/>
    </location>
</feature>
<dbReference type="InterPro" id="IPR009060">
    <property type="entry name" value="UBA-like_sf"/>
</dbReference>
<dbReference type="PANTHER" id="PTHR10621">
    <property type="entry name" value="UV EXCISION REPAIR PROTEIN RAD23"/>
    <property type="match status" value="1"/>
</dbReference>
<dbReference type="InterPro" id="IPR006636">
    <property type="entry name" value="STI1_HS-bd"/>
</dbReference>
<comment type="similarity">
    <text evidence="5">Belongs to the RAD23 family.</text>
</comment>
<dbReference type="PRINTS" id="PR01839">
    <property type="entry name" value="RAD23PROTEIN"/>
</dbReference>
<evidence type="ECO:0000313" key="9">
    <source>
        <dbReference type="EMBL" id="CAI8047080.1"/>
    </source>
</evidence>
<keyword evidence="5" id="KW-0963">Cytoplasm</keyword>
<comment type="function">
    <text evidence="5">Multiubiquitin chain receptor involved in modulation of proteasomal degradation. Involved in nucleotide excision repair.</text>
</comment>
<evidence type="ECO:0000256" key="4">
    <source>
        <dbReference type="ARBA" id="ARBA00023242"/>
    </source>
</evidence>
<comment type="caution">
    <text evidence="9">The sequence shown here is derived from an EMBL/GenBank/DDBJ whole genome shotgun (WGS) entry which is preliminary data.</text>
</comment>
<keyword evidence="4 5" id="KW-0539">Nucleus</keyword>
<dbReference type="Pfam" id="PF00240">
    <property type="entry name" value="ubiquitin"/>
    <property type="match status" value="1"/>
</dbReference>
<dbReference type="CDD" id="cd01805">
    <property type="entry name" value="Ubl_Rad23"/>
    <property type="match status" value="1"/>
</dbReference>
<dbReference type="Gene3D" id="1.10.8.10">
    <property type="entry name" value="DNA helicase RuvA subunit, C-terminal domain"/>
    <property type="match status" value="2"/>
</dbReference>
<dbReference type="EMBL" id="CASHTH010003606">
    <property type="protein sequence ID" value="CAI8047080.1"/>
    <property type="molecule type" value="Genomic_DNA"/>
</dbReference>
<dbReference type="GO" id="GO:0043161">
    <property type="term" value="P:proteasome-mediated ubiquitin-dependent protein catabolic process"/>
    <property type="evidence" value="ECO:0007669"/>
    <property type="project" value="UniProtKB-UniRule"/>
</dbReference>
<feature type="domain" description="Ubiquitin-like" evidence="8">
    <location>
        <begin position="37"/>
        <end position="114"/>
    </location>
</feature>
<dbReference type="PROSITE" id="PS50053">
    <property type="entry name" value="UBIQUITIN_2"/>
    <property type="match status" value="1"/>
</dbReference>
<accession>A0AA35XD56</accession>
<keyword evidence="1" id="KW-0677">Repeat</keyword>
<keyword evidence="2 5" id="KW-0227">DNA damage</keyword>
<dbReference type="InterPro" id="IPR004806">
    <property type="entry name" value="Rad23"/>
</dbReference>
<dbReference type="GO" id="GO:0003684">
    <property type="term" value="F:damaged DNA binding"/>
    <property type="evidence" value="ECO:0007669"/>
    <property type="project" value="UniProtKB-UniRule"/>
</dbReference>
<evidence type="ECO:0000256" key="5">
    <source>
        <dbReference type="RuleBase" id="RU367049"/>
    </source>
</evidence>
<feature type="compositionally biased region" description="Low complexity" evidence="6">
    <location>
        <begin position="294"/>
        <end position="312"/>
    </location>
</feature>
<protein>
    <recommendedName>
        <fullName evidence="5">UV excision repair protein RAD23</fullName>
    </recommendedName>
</protein>
<dbReference type="GO" id="GO:0070628">
    <property type="term" value="F:proteasome binding"/>
    <property type="evidence" value="ECO:0007669"/>
    <property type="project" value="TreeGrafter"/>
</dbReference>
<proteinExistence type="inferred from homology"/>
<feature type="compositionally biased region" description="Low complexity" evidence="6">
    <location>
        <begin position="151"/>
        <end position="171"/>
    </location>
</feature>
<keyword evidence="10" id="KW-1185">Reference proteome</keyword>
<dbReference type="GO" id="GO:0005829">
    <property type="term" value="C:cytosol"/>
    <property type="evidence" value="ECO:0007669"/>
    <property type="project" value="TreeGrafter"/>
</dbReference>
<dbReference type="Pfam" id="PF09280">
    <property type="entry name" value="XPC-binding"/>
    <property type="match status" value="1"/>
</dbReference>
<feature type="compositionally biased region" description="Polar residues" evidence="6">
    <location>
        <begin position="172"/>
        <end position="185"/>
    </location>
</feature>
<feature type="domain" description="UBA" evidence="7">
    <location>
        <begin position="424"/>
        <end position="465"/>
    </location>
</feature>
<dbReference type="InterPro" id="IPR000626">
    <property type="entry name" value="Ubiquitin-like_dom"/>
</dbReference>
<dbReference type="SMART" id="SM00165">
    <property type="entry name" value="UBA"/>
    <property type="match status" value="2"/>
</dbReference>
<dbReference type="Gene3D" id="1.10.10.540">
    <property type="entry name" value="XPC-binding domain"/>
    <property type="match status" value="1"/>
</dbReference>
<evidence type="ECO:0000313" key="10">
    <source>
        <dbReference type="Proteomes" id="UP001174909"/>
    </source>
</evidence>
<dbReference type="AlphaFoldDB" id="A0AA35XD56"/>
<gene>
    <name evidence="9" type="ORF">GBAR_LOCUS26017</name>
</gene>
<dbReference type="NCBIfam" id="TIGR00601">
    <property type="entry name" value="rad23"/>
    <property type="match status" value="1"/>
</dbReference>
<keyword evidence="3 5" id="KW-0234">DNA repair</keyword>
<dbReference type="InterPro" id="IPR015360">
    <property type="entry name" value="XPC-bd"/>
</dbReference>
<feature type="region of interest" description="Disordered" evidence="6">
    <location>
        <begin position="117"/>
        <end position="213"/>
    </location>
</feature>
<comment type="subcellular location">
    <subcellularLocation>
        <location evidence="5">Nucleus</location>
    </subcellularLocation>
    <subcellularLocation>
        <location evidence="5">Cytoplasm</location>
    </subcellularLocation>
</comment>
<name>A0AA35XD56_GEOBA</name>
<dbReference type="PANTHER" id="PTHR10621:SF0">
    <property type="entry name" value="UV EXCISION REPAIR PROTEIN RAD23"/>
    <property type="match status" value="1"/>
</dbReference>
<feature type="compositionally biased region" description="Low complexity" evidence="6">
    <location>
        <begin position="186"/>
        <end position="196"/>
    </location>
</feature>
<dbReference type="SUPFAM" id="SSF54236">
    <property type="entry name" value="Ubiquitin-like"/>
    <property type="match status" value="1"/>
</dbReference>
<dbReference type="SUPFAM" id="SSF101238">
    <property type="entry name" value="XPC-binding domain"/>
    <property type="match status" value="1"/>
</dbReference>
<dbReference type="SMART" id="SM00213">
    <property type="entry name" value="UBQ"/>
    <property type="match status" value="1"/>
</dbReference>
<dbReference type="SUPFAM" id="SSF46934">
    <property type="entry name" value="UBA-like"/>
    <property type="match status" value="2"/>
</dbReference>